<reference evidence="10 11" key="1">
    <citation type="submission" date="2018-08" db="EMBL/GenBank/DDBJ databases">
        <title>Thalassotalea euphylliae genome.</title>
        <authorList>
            <person name="Summers S."/>
            <person name="Rice S.A."/>
            <person name="Freckelton M.L."/>
            <person name="Nedved B.T."/>
            <person name="Hadfield M.G."/>
        </authorList>
    </citation>
    <scope>NUCLEOTIDE SEQUENCE [LARGE SCALE GENOMIC DNA]</scope>
    <source>
        <strain evidence="10 11">H1</strain>
    </source>
</reference>
<dbReference type="Proteomes" id="UP000256478">
    <property type="component" value="Unassembled WGS sequence"/>
</dbReference>
<comment type="subcellular location">
    <subcellularLocation>
        <location evidence="8">Cell inner membrane</location>
        <topology evidence="8">Single-pass type II membrane protein</topology>
    </subcellularLocation>
    <subcellularLocation>
        <location evidence="1">Cell membrane</location>
        <topology evidence="1">Single-pass type II membrane protein</topology>
    </subcellularLocation>
    <text evidence="8">Localizes to the division septum where it forms a ring structure.</text>
</comment>
<evidence type="ECO:0000313" key="10">
    <source>
        <dbReference type="EMBL" id="REL28077.1"/>
    </source>
</evidence>
<name>A0A3E0TUM8_9GAMM</name>
<evidence type="ECO:0000313" key="11">
    <source>
        <dbReference type="Proteomes" id="UP000256478"/>
    </source>
</evidence>
<accession>A0A3E0TUM8</accession>
<dbReference type="EMBL" id="QUOU01000001">
    <property type="protein sequence ID" value="REL28077.1"/>
    <property type="molecule type" value="Genomic_DNA"/>
</dbReference>
<feature type="transmembrane region" description="Helical" evidence="8">
    <location>
        <begin position="20"/>
        <end position="39"/>
    </location>
</feature>
<keyword evidence="2 8" id="KW-1003">Cell membrane</keyword>
<evidence type="ECO:0000256" key="7">
    <source>
        <dbReference type="ARBA" id="ARBA00023306"/>
    </source>
</evidence>
<evidence type="ECO:0000256" key="5">
    <source>
        <dbReference type="ARBA" id="ARBA00022989"/>
    </source>
</evidence>
<keyword evidence="7 8" id="KW-0131">Cell cycle</keyword>
<dbReference type="GO" id="GO:0005886">
    <property type="term" value="C:plasma membrane"/>
    <property type="evidence" value="ECO:0007669"/>
    <property type="project" value="UniProtKB-SubCell"/>
</dbReference>
<dbReference type="InterPro" id="IPR011922">
    <property type="entry name" value="Cell_div_FtsL"/>
</dbReference>
<dbReference type="PANTHER" id="PTHR37479">
    <property type="entry name" value="CELL DIVISION PROTEIN FTSL"/>
    <property type="match status" value="1"/>
</dbReference>
<dbReference type="RefSeq" id="WP_116009137.1">
    <property type="nucleotide sequence ID" value="NZ_QUOU01000001.1"/>
</dbReference>
<protein>
    <recommendedName>
        <fullName evidence="8 9">Cell division protein FtsL</fullName>
    </recommendedName>
</protein>
<comment type="similarity">
    <text evidence="8">Belongs to the FtsL family.</text>
</comment>
<evidence type="ECO:0000256" key="2">
    <source>
        <dbReference type="ARBA" id="ARBA00022475"/>
    </source>
</evidence>
<keyword evidence="6 8" id="KW-0472">Membrane</keyword>
<keyword evidence="3 8" id="KW-0132">Cell division</keyword>
<sequence length="104" mass="11897">MATKKSALVVDIFHDIQQHLVTYALLVAVILSAFAVIYFTHVNRQTTSELEVLLTERDELDIEWRNLLIEQNSLAEHSVIERKASHMLDMQRPNANSEVVLTIP</sequence>
<dbReference type="GO" id="GO:0032153">
    <property type="term" value="C:cell division site"/>
    <property type="evidence" value="ECO:0007669"/>
    <property type="project" value="UniProtKB-UniRule"/>
</dbReference>
<dbReference type="PANTHER" id="PTHR37479:SF1">
    <property type="entry name" value="CELL DIVISION PROTEIN FTSL"/>
    <property type="match status" value="1"/>
</dbReference>
<dbReference type="Pfam" id="PF04999">
    <property type="entry name" value="FtsL"/>
    <property type="match status" value="1"/>
</dbReference>
<dbReference type="OrthoDB" id="6196803at2"/>
<dbReference type="GO" id="GO:0043093">
    <property type="term" value="P:FtsZ-dependent cytokinesis"/>
    <property type="evidence" value="ECO:0007669"/>
    <property type="project" value="UniProtKB-UniRule"/>
</dbReference>
<keyword evidence="4 8" id="KW-0812">Transmembrane</keyword>
<dbReference type="NCBIfam" id="TIGR02209">
    <property type="entry name" value="ftsL_broad"/>
    <property type="match status" value="1"/>
</dbReference>
<organism evidence="10 11">
    <name type="scientific">Thalassotalea euphylliae</name>
    <dbReference type="NCBI Taxonomy" id="1655234"/>
    <lineage>
        <taxon>Bacteria</taxon>
        <taxon>Pseudomonadati</taxon>
        <taxon>Pseudomonadota</taxon>
        <taxon>Gammaproteobacteria</taxon>
        <taxon>Alteromonadales</taxon>
        <taxon>Colwelliaceae</taxon>
        <taxon>Thalassotalea</taxon>
    </lineage>
</organism>
<comment type="subunit">
    <text evidence="8">Part of a complex composed of FtsB, FtsL and FtsQ.</text>
</comment>
<evidence type="ECO:0000256" key="4">
    <source>
        <dbReference type="ARBA" id="ARBA00022692"/>
    </source>
</evidence>
<evidence type="ECO:0000256" key="3">
    <source>
        <dbReference type="ARBA" id="ARBA00022618"/>
    </source>
</evidence>
<comment type="function">
    <text evidence="8">Essential cell division protein. May link together the upstream cell division proteins, which are predominantly cytoplasmic, with the downstream cell division proteins, which are predominantly periplasmic.</text>
</comment>
<keyword evidence="5 8" id="KW-1133">Transmembrane helix</keyword>
<proteinExistence type="inferred from homology"/>
<evidence type="ECO:0000256" key="1">
    <source>
        <dbReference type="ARBA" id="ARBA00004401"/>
    </source>
</evidence>
<keyword evidence="8" id="KW-0997">Cell inner membrane</keyword>
<gene>
    <name evidence="8 10" type="primary">ftsL</name>
    <name evidence="10" type="ORF">DXX93_16920</name>
</gene>
<dbReference type="AlphaFoldDB" id="A0A3E0TUM8"/>
<evidence type="ECO:0000256" key="9">
    <source>
        <dbReference type="NCBIfam" id="TIGR02209"/>
    </source>
</evidence>
<evidence type="ECO:0000256" key="8">
    <source>
        <dbReference type="HAMAP-Rule" id="MF_00910"/>
    </source>
</evidence>
<comment type="caution">
    <text evidence="10">The sequence shown here is derived from an EMBL/GenBank/DDBJ whole genome shotgun (WGS) entry which is preliminary data.</text>
</comment>
<evidence type="ECO:0000256" key="6">
    <source>
        <dbReference type="ARBA" id="ARBA00023136"/>
    </source>
</evidence>
<dbReference type="HAMAP" id="MF_00910">
    <property type="entry name" value="FtsL"/>
    <property type="match status" value="1"/>
</dbReference>